<keyword evidence="2 4" id="KW-0012">Acyltransferase</keyword>
<dbReference type="GO" id="GO:0016746">
    <property type="term" value="F:acyltransferase activity"/>
    <property type="evidence" value="ECO:0007669"/>
    <property type="project" value="UniProtKB-KW"/>
</dbReference>
<accession>A0ABW0TJD2</accession>
<proteinExistence type="predicted"/>
<sequence length="187" mass="21345">MNVHIRPAQPTDADKAVPLIIDAIGDIANRLTGETEEEKVTERLRELFKRTDNRHSYLYTYIAEMNDKMAGIMVLYTGEDAPILDRNLSTWLMERGIHTPKIDAESLPGELYIDTVCIDPSFRGKGIGTQLFTFTEELAKQKGYAKLALNVETQKEPAIRLYKRLGYEIVSPWTIIGEPFHHMVKHI</sequence>
<keyword evidence="5" id="KW-1185">Reference proteome</keyword>
<evidence type="ECO:0000256" key="1">
    <source>
        <dbReference type="ARBA" id="ARBA00022679"/>
    </source>
</evidence>
<evidence type="ECO:0000313" key="4">
    <source>
        <dbReference type="EMBL" id="MFC5589561.1"/>
    </source>
</evidence>
<dbReference type="RefSeq" id="WP_381434421.1">
    <property type="nucleotide sequence ID" value="NZ_JBHSNO010000005.1"/>
</dbReference>
<dbReference type="InterPro" id="IPR000182">
    <property type="entry name" value="GNAT_dom"/>
</dbReference>
<comment type="caution">
    <text evidence="4">The sequence shown here is derived from an EMBL/GenBank/DDBJ whole genome shotgun (WGS) entry which is preliminary data.</text>
</comment>
<protein>
    <submittedName>
        <fullName evidence="4">GNAT family N-acetyltransferase</fullName>
        <ecNumber evidence="4">2.3.-.-</ecNumber>
    </submittedName>
</protein>
<organism evidence="4 5">
    <name type="scientific">Sporosarcina soli</name>
    <dbReference type="NCBI Taxonomy" id="334736"/>
    <lineage>
        <taxon>Bacteria</taxon>
        <taxon>Bacillati</taxon>
        <taxon>Bacillota</taxon>
        <taxon>Bacilli</taxon>
        <taxon>Bacillales</taxon>
        <taxon>Caryophanaceae</taxon>
        <taxon>Sporosarcina</taxon>
    </lineage>
</organism>
<feature type="domain" description="N-acetyltransferase" evidence="3">
    <location>
        <begin position="3"/>
        <end position="187"/>
    </location>
</feature>
<dbReference type="PROSITE" id="PS51186">
    <property type="entry name" value="GNAT"/>
    <property type="match status" value="1"/>
</dbReference>
<evidence type="ECO:0000259" key="3">
    <source>
        <dbReference type="PROSITE" id="PS51186"/>
    </source>
</evidence>
<dbReference type="InterPro" id="IPR016181">
    <property type="entry name" value="Acyl_CoA_acyltransferase"/>
</dbReference>
<evidence type="ECO:0000313" key="5">
    <source>
        <dbReference type="Proteomes" id="UP001596109"/>
    </source>
</evidence>
<dbReference type="EMBL" id="JBHSNO010000005">
    <property type="protein sequence ID" value="MFC5589561.1"/>
    <property type="molecule type" value="Genomic_DNA"/>
</dbReference>
<dbReference type="Gene3D" id="3.40.630.30">
    <property type="match status" value="1"/>
</dbReference>
<dbReference type="CDD" id="cd04301">
    <property type="entry name" value="NAT_SF"/>
    <property type="match status" value="1"/>
</dbReference>
<gene>
    <name evidence="4" type="ORF">ACFPRA_11715</name>
</gene>
<dbReference type="EC" id="2.3.-.-" evidence="4"/>
<name>A0ABW0TJD2_9BACL</name>
<dbReference type="PANTHER" id="PTHR43420:SF47">
    <property type="entry name" value="N-ACETYLTRANSFERASE DOMAIN-CONTAINING PROTEIN"/>
    <property type="match status" value="1"/>
</dbReference>
<dbReference type="Pfam" id="PF00583">
    <property type="entry name" value="Acetyltransf_1"/>
    <property type="match status" value="1"/>
</dbReference>
<keyword evidence="1 4" id="KW-0808">Transferase</keyword>
<dbReference type="Proteomes" id="UP001596109">
    <property type="component" value="Unassembled WGS sequence"/>
</dbReference>
<dbReference type="SUPFAM" id="SSF55729">
    <property type="entry name" value="Acyl-CoA N-acyltransferases (Nat)"/>
    <property type="match status" value="1"/>
</dbReference>
<evidence type="ECO:0000256" key="2">
    <source>
        <dbReference type="ARBA" id="ARBA00023315"/>
    </source>
</evidence>
<reference evidence="5" key="1">
    <citation type="journal article" date="2019" name="Int. J. Syst. Evol. Microbiol.">
        <title>The Global Catalogue of Microorganisms (GCM) 10K type strain sequencing project: providing services to taxonomists for standard genome sequencing and annotation.</title>
        <authorList>
            <consortium name="The Broad Institute Genomics Platform"/>
            <consortium name="The Broad Institute Genome Sequencing Center for Infectious Disease"/>
            <person name="Wu L."/>
            <person name="Ma J."/>
        </authorList>
    </citation>
    <scope>NUCLEOTIDE SEQUENCE [LARGE SCALE GENOMIC DNA]</scope>
    <source>
        <strain evidence="5">CGMCC 4.1434</strain>
    </source>
</reference>
<dbReference type="InterPro" id="IPR050680">
    <property type="entry name" value="YpeA/RimI_acetyltransf"/>
</dbReference>
<dbReference type="PANTHER" id="PTHR43420">
    <property type="entry name" value="ACETYLTRANSFERASE"/>
    <property type="match status" value="1"/>
</dbReference>